<protein>
    <submittedName>
        <fullName evidence="6">Sulfatase</fullName>
    </submittedName>
</protein>
<dbReference type="SUPFAM" id="SSF53649">
    <property type="entry name" value="Alkaline phosphatase-like"/>
    <property type="match status" value="1"/>
</dbReference>
<dbReference type="PANTHER" id="PTHR42693:SF53">
    <property type="entry name" value="ENDO-4-O-SULFATASE"/>
    <property type="match status" value="1"/>
</dbReference>
<dbReference type="EMBL" id="UOGD01000367">
    <property type="protein sequence ID" value="VAX27074.1"/>
    <property type="molecule type" value="Genomic_DNA"/>
</dbReference>
<sequence length="479" mass="54890">MKNNKAKQIIFSVLFLTVFIIGCSNNKDSRNIHKPNVVFVFADEWRAQATGFAGDSNAITPTIDKLAAESIVFSTAVSNTPVCCPYRASLLTGQYPLTHGVFMNDVPLNPKANTMGKIYKNAGYNTAYIGKWHFDGQCRSCYIPPERRQGFDYWKALDCTHDYNNSIYYANDDTLPSKWPGYDAYYQTLDAQNYIEEHAEDKQPFLLFLSWGPPHDPYQTAPEKNRKKYENKNLQLRPNVPLKDKEKAEHDLRGYYAHVNALDDCLDMLLKTIDESGITDNTIFVFTSDHGDMLYSHGMQKKQRPYDESILVPFLLRYPEMLGNKRKTIEAPFSTPDILPTLLGLSKIKIPKSIEGDDFSKYIEGIDKIDDNSALILSISPFGQWLRKNGGVEYRGIRSKQYTYVRKLDGPWLLFDNVADPYQQNNMIDNPEFSELKAKLDKALNQKLLETNDKFLPAEEYIKQWGYVVDKTGTIPYTQ</sequence>
<dbReference type="PROSITE" id="PS51257">
    <property type="entry name" value="PROKAR_LIPOPROTEIN"/>
    <property type="match status" value="1"/>
</dbReference>
<feature type="domain" description="Sulfatase N-terminal" evidence="5">
    <location>
        <begin position="35"/>
        <end position="346"/>
    </location>
</feature>
<evidence type="ECO:0000256" key="2">
    <source>
        <dbReference type="ARBA" id="ARBA00022723"/>
    </source>
</evidence>
<dbReference type="Gene3D" id="3.30.1120.10">
    <property type="match status" value="1"/>
</dbReference>
<proteinExistence type="inferred from homology"/>
<keyword evidence="3" id="KW-0378">Hydrolase</keyword>
<keyword evidence="4" id="KW-0106">Calcium</keyword>
<dbReference type="InterPro" id="IPR050738">
    <property type="entry name" value="Sulfatase"/>
</dbReference>
<dbReference type="InterPro" id="IPR024607">
    <property type="entry name" value="Sulfatase_CS"/>
</dbReference>
<dbReference type="CDD" id="cd16034">
    <property type="entry name" value="sulfatase_like"/>
    <property type="match status" value="1"/>
</dbReference>
<name>A0A3B1CT25_9ZZZZ</name>
<evidence type="ECO:0000259" key="5">
    <source>
        <dbReference type="Pfam" id="PF00884"/>
    </source>
</evidence>
<dbReference type="Pfam" id="PF00884">
    <property type="entry name" value="Sulfatase"/>
    <property type="match status" value="1"/>
</dbReference>
<organism evidence="6">
    <name type="scientific">hydrothermal vent metagenome</name>
    <dbReference type="NCBI Taxonomy" id="652676"/>
    <lineage>
        <taxon>unclassified sequences</taxon>
        <taxon>metagenomes</taxon>
        <taxon>ecological metagenomes</taxon>
    </lineage>
</organism>
<comment type="similarity">
    <text evidence="1">Belongs to the sulfatase family.</text>
</comment>
<dbReference type="AlphaFoldDB" id="A0A3B1CT25"/>
<dbReference type="GO" id="GO:0004065">
    <property type="term" value="F:arylsulfatase activity"/>
    <property type="evidence" value="ECO:0007669"/>
    <property type="project" value="TreeGrafter"/>
</dbReference>
<dbReference type="InterPro" id="IPR017850">
    <property type="entry name" value="Alkaline_phosphatase_core_sf"/>
</dbReference>
<evidence type="ECO:0000256" key="4">
    <source>
        <dbReference type="ARBA" id="ARBA00022837"/>
    </source>
</evidence>
<evidence type="ECO:0000313" key="6">
    <source>
        <dbReference type="EMBL" id="VAX27074.1"/>
    </source>
</evidence>
<evidence type="ECO:0000256" key="1">
    <source>
        <dbReference type="ARBA" id="ARBA00008779"/>
    </source>
</evidence>
<dbReference type="PANTHER" id="PTHR42693">
    <property type="entry name" value="ARYLSULFATASE FAMILY MEMBER"/>
    <property type="match status" value="1"/>
</dbReference>
<gene>
    <name evidence="6" type="ORF">MNBD_IGNAVI01-2950</name>
</gene>
<dbReference type="GO" id="GO:0046872">
    <property type="term" value="F:metal ion binding"/>
    <property type="evidence" value="ECO:0007669"/>
    <property type="project" value="UniProtKB-KW"/>
</dbReference>
<reference evidence="6" key="1">
    <citation type="submission" date="2018-06" db="EMBL/GenBank/DDBJ databases">
        <authorList>
            <person name="Zhirakovskaya E."/>
        </authorList>
    </citation>
    <scope>NUCLEOTIDE SEQUENCE</scope>
</reference>
<dbReference type="Gene3D" id="3.40.720.10">
    <property type="entry name" value="Alkaline Phosphatase, subunit A"/>
    <property type="match status" value="1"/>
</dbReference>
<dbReference type="InterPro" id="IPR000917">
    <property type="entry name" value="Sulfatase_N"/>
</dbReference>
<dbReference type="PROSITE" id="PS00149">
    <property type="entry name" value="SULFATASE_2"/>
    <property type="match status" value="1"/>
</dbReference>
<keyword evidence="2" id="KW-0479">Metal-binding</keyword>
<accession>A0A3B1CT25</accession>
<evidence type="ECO:0000256" key="3">
    <source>
        <dbReference type="ARBA" id="ARBA00022801"/>
    </source>
</evidence>